<dbReference type="RefSeq" id="WP_080867347.1">
    <property type="nucleotide sequence ID" value="NZ_LT009731.1"/>
</dbReference>
<dbReference type="GO" id="GO:0005886">
    <property type="term" value="C:plasma membrane"/>
    <property type="evidence" value="ECO:0007669"/>
    <property type="project" value="UniProtKB-SubCell"/>
</dbReference>
<dbReference type="Pfam" id="PF01032">
    <property type="entry name" value="FecCD"/>
    <property type="match status" value="1"/>
</dbReference>
<dbReference type="SUPFAM" id="SSF81345">
    <property type="entry name" value="ABC transporter involved in vitamin B12 uptake, BtuC"/>
    <property type="match status" value="1"/>
</dbReference>
<feature type="transmembrane region" description="Helical" evidence="8">
    <location>
        <begin position="78"/>
        <end position="95"/>
    </location>
</feature>
<dbReference type="AlphaFoldDB" id="A0A1S7RB95"/>
<evidence type="ECO:0000256" key="8">
    <source>
        <dbReference type="SAM" id="Phobius"/>
    </source>
</evidence>
<sequence>MNRYRVLRLGRFSVRVMPSRLTILLALFLCLLLVDLWSLTAGSQHIPASALWSLVTATNTDPAMTEALVVLDFRLSRLTLAMVAGAMLGIAGAIMQATTRNGLADPGLLGVREGASLAVLGCLFLLPSLPVMLRPVAGIAGGMASAAIVLTLSGATSRLRFVLTGIGFSWFLSALLLILMASLDIGNLQTAMIWMAGNLQGASWTAVSILSVILVIAFGLLLMTARAADVQALGEHAATALGVHSRLLSVLHVTLAVTLTASCVSFTGSIGFVGLIGPHITRLLLPGGSYPGLVMGAGLTGATLVAASDTIARTAFSPLELPTGLVLSAVGAPTLLALLWFHRHRL</sequence>
<evidence type="ECO:0000256" key="3">
    <source>
        <dbReference type="ARBA" id="ARBA00022448"/>
    </source>
</evidence>
<feature type="transmembrane region" description="Helical" evidence="8">
    <location>
        <begin position="159"/>
        <end position="181"/>
    </location>
</feature>
<comment type="similarity">
    <text evidence="2">Belongs to the binding-protein-dependent transport system permease family. FecCD subfamily.</text>
</comment>
<keyword evidence="7 8" id="KW-0472">Membrane</keyword>
<evidence type="ECO:0000256" key="5">
    <source>
        <dbReference type="ARBA" id="ARBA00022692"/>
    </source>
</evidence>
<comment type="subcellular location">
    <subcellularLocation>
        <location evidence="1">Cell membrane</location>
        <topology evidence="1">Multi-pass membrane protein</topology>
    </subcellularLocation>
</comment>
<evidence type="ECO:0000313" key="10">
    <source>
        <dbReference type="Proteomes" id="UP000191897"/>
    </source>
</evidence>
<feature type="transmembrane region" description="Helical" evidence="8">
    <location>
        <begin position="107"/>
        <end position="126"/>
    </location>
</feature>
<feature type="transmembrane region" description="Helical" evidence="8">
    <location>
        <begin position="288"/>
        <end position="307"/>
    </location>
</feature>
<name>A0A1S7RB95_AGRTU</name>
<feature type="transmembrane region" description="Helical" evidence="8">
    <location>
        <begin position="201"/>
        <end position="223"/>
    </location>
</feature>
<protein>
    <recommendedName>
        <fullName evidence="11">Iron ABC transporter permease</fullName>
    </recommendedName>
</protein>
<dbReference type="PANTHER" id="PTHR30472">
    <property type="entry name" value="FERRIC ENTEROBACTIN TRANSPORT SYSTEM PERMEASE PROTEIN"/>
    <property type="match status" value="1"/>
</dbReference>
<organism evidence="9 10">
    <name type="scientific">Agrobacterium tumefaciens str. Kerr 14</name>
    <dbReference type="NCBI Taxonomy" id="1183424"/>
    <lineage>
        <taxon>Bacteria</taxon>
        <taxon>Pseudomonadati</taxon>
        <taxon>Pseudomonadota</taxon>
        <taxon>Alphaproteobacteria</taxon>
        <taxon>Hyphomicrobiales</taxon>
        <taxon>Rhizobiaceae</taxon>
        <taxon>Rhizobium/Agrobacterium group</taxon>
        <taxon>Agrobacterium</taxon>
        <taxon>Agrobacterium tumefaciens complex</taxon>
    </lineage>
</organism>
<keyword evidence="3" id="KW-0813">Transport</keyword>
<dbReference type="InterPro" id="IPR000522">
    <property type="entry name" value="ABC_transptr_permease_BtuC"/>
</dbReference>
<dbReference type="InterPro" id="IPR037294">
    <property type="entry name" value="ABC_BtuC-like"/>
</dbReference>
<feature type="transmembrane region" description="Helical" evidence="8">
    <location>
        <begin position="132"/>
        <end position="152"/>
    </location>
</feature>
<reference evidence="9 10" key="1">
    <citation type="submission" date="2016-01" db="EMBL/GenBank/DDBJ databases">
        <authorList>
            <person name="Oliw E.H."/>
        </authorList>
    </citation>
    <scope>NUCLEOTIDE SEQUENCE [LARGE SCALE GENOMIC DNA]</scope>
    <source>
        <strain evidence="9 10">Kerr 14</strain>
    </source>
</reference>
<dbReference type="PANTHER" id="PTHR30472:SF25">
    <property type="entry name" value="ABC TRANSPORTER PERMEASE PROTEIN MJ0876-RELATED"/>
    <property type="match status" value="1"/>
</dbReference>
<dbReference type="Gene3D" id="1.10.3470.10">
    <property type="entry name" value="ABC transporter involved in vitamin B12 uptake, BtuC"/>
    <property type="match status" value="1"/>
</dbReference>
<dbReference type="Proteomes" id="UP000191897">
    <property type="component" value="Unassembled WGS sequence"/>
</dbReference>
<evidence type="ECO:0000256" key="1">
    <source>
        <dbReference type="ARBA" id="ARBA00004651"/>
    </source>
</evidence>
<keyword evidence="5 8" id="KW-0812">Transmembrane</keyword>
<keyword evidence="6 8" id="KW-1133">Transmembrane helix</keyword>
<evidence type="ECO:0000256" key="6">
    <source>
        <dbReference type="ARBA" id="ARBA00022989"/>
    </source>
</evidence>
<evidence type="ECO:0000313" key="9">
    <source>
        <dbReference type="EMBL" id="CUX49352.1"/>
    </source>
</evidence>
<dbReference type="CDD" id="cd06550">
    <property type="entry name" value="TM_ABC_iron-siderophores_like"/>
    <property type="match status" value="1"/>
</dbReference>
<evidence type="ECO:0000256" key="7">
    <source>
        <dbReference type="ARBA" id="ARBA00023136"/>
    </source>
</evidence>
<keyword evidence="4" id="KW-1003">Cell membrane</keyword>
<proteinExistence type="inferred from homology"/>
<dbReference type="EMBL" id="FBWC01000022">
    <property type="protein sequence ID" value="CUX49352.1"/>
    <property type="molecule type" value="Genomic_DNA"/>
</dbReference>
<evidence type="ECO:0008006" key="11">
    <source>
        <dbReference type="Google" id="ProtNLM"/>
    </source>
</evidence>
<feature type="transmembrane region" description="Helical" evidence="8">
    <location>
        <begin position="319"/>
        <end position="341"/>
    </location>
</feature>
<dbReference type="GO" id="GO:0022857">
    <property type="term" value="F:transmembrane transporter activity"/>
    <property type="evidence" value="ECO:0007669"/>
    <property type="project" value="InterPro"/>
</dbReference>
<evidence type="ECO:0000256" key="2">
    <source>
        <dbReference type="ARBA" id="ARBA00007935"/>
    </source>
</evidence>
<accession>A0A1S7RB95</accession>
<feature type="transmembrane region" description="Helical" evidence="8">
    <location>
        <begin position="253"/>
        <end position="276"/>
    </location>
</feature>
<evidence type="ECO:0000256" key="4">
    <source>
        <dbReference type="ARBA" id="ARBA00022475"/>
    </source>
</evidence>
<gene>
    <name evidence="9" type="ORF">AGR4C_Lc120183</name>
</gene>